<feature type="non-terminal residue" evidence="1">
    <location>
        <position position="284"/>
    </location>
</feature>
<proteinExistence type="predicted"/>
<gene>
    <name evidence="1" type="ORF">FISHEDRAFT_19313</name>
</gene>
<feature type="non-terminal residue" evidence="1">
    <location>
        <position position="1"/>
    </location>
</feature>
<dbReference type="AlphaFoldDB" id="A0A0D7AGB1"/>
<sequence length="284" mass="31541">LLLDDNDDVVDTETWEETEHGRLRRASTYWIEQKDAHGLEHFEPARNVEILEVPSSDDVRSEYIAIRVLSTLIHGPFHTMDDLLSADHPSSDLLANVTAAPSTPLYTALVFLASPVLSAFEQTVVDCLAPLIPTIVLPRRPSARYATSPTLSSIVPASPAALQTLLFHTPPALSTLRSEAAQRFLHWREHCDRPWDKVKWEAHWRCASEAAADKPQLLPQSRSVNRCVQPLIVFDPLHLPSLLVFLVSMLGPLRDRLARSVRAFSGPLTIIGSFCIGFGLGHIV</sequence>
<evidence type="ECO:0000313" key="1">
    <source>
        <dbReference type="EMBL" id="KIY49873.1"/>
    </source>
</evidence>
<organism evidence="1 2">
    <name type="scientific">Fistulina hepatica ATCC 64428</name>
    <dbReference type="NCBI Taxonomy" id="1128425"/>
    <lineage>
        <taxon>Eukaryota</taxon>
        <taxon>Fungi</taxon>
        <taxon>Dikarya</taxon>
        <taxon>Basidiomycota</taxon>
        <taxon>Agaricomycotina</taxon>
        <taxon>Agaricomycetes</taxon>
        <taxon>Agaricomycetidae</taxon>
        <taxon>Agaricales</taxon>
        <taxon>Fistulinaceae</taxon>
        <taxon>Fistulina</taxon>
    </lineage>
</organism>
<keyword evidence="2" id="KW-1185">Reference proteome</keyword>
<name>A0A0D7AGB1_9AGAR</name>
<dbReference type="Proteomes" id="UP000054144">
    <property type="component" value="Unassembled WGS sequence"/>
</dbReference>
<evidence type="ECO:0000313" key="2">
    <source>
        <dbReference type="Proteomes" id="UP000054144"/>
    </source>
</evidence>
<reference evidence="1 2" key="1">
    <citation type="journal article" date="2015" name="Fungal Genet. Biol.">
        <title>Evolution of novel wood decay mechanisms in Agaricales revealed by the genome sequences of Fistulina hepatica and Cylindrobasidium torrendii.</title>
        <authorList>
            <person name="Floudas D."/>
            <person name="Held B.W."/>
            <person name="Riley R."/>
            <person name="Nagy L.G."/>
            <person name="Koehler G."/>
            <person name="Ransdell A.S."/>
            <person name="Younus H."/>
            <person name="Chow J."/>
            <person name="Chiniquy J."/>
            <person name="Lipzen A."/>
            <person name="Tritt A."/>
            <person name="Sun H."/>
            <person name="Haridas S."/>
            <person name="LaButti K."/>
            <person name="Ohm R.A."/>
            <person name="Kues U."/>
            <person name="Blanchette R.A."/>
            <person name="Grigoriev I.V."/>
            <person name="Minto R.E."/>
            <person name="Hibbett D.S."/>
        </authorList>
    </citation>
    <scope>NUCLEOTIDE SEQUENCE [LARGE SCALE GENOMIC DNA]</scope>
    <source>
        <strain evidence="1 2">ATCC 64428</strain>
    </source>
</reference>
<protein>
    <submittedName>
        <fullName evidence="1">Uncharacterized protein</fullName>
    </submittedName>
</protein>
<dbReference type="EMBL" id="KN881721">
    <property type="protein sequence ID" value="KIY49873.1"/>
    <property type="molecule type" value="Genomic_DNA"/>
</dbReference>
<dbReference type="OrthoDB" id="3350156at2759"/>
<accession>A0A0D7AGB1</accession>